<dbReference type="InterPro" id="IPR022813">
    <property type="entry name" value="SecD/SecF_arch_bac"/>
</dbReference>
<dbReference type="GO" id="GO:0015450">
    <property type="term" value="F:protein-transporting ATPase activity"/>
    <property type="evidence" value="ECO:0007669"/>
    <property type="project" value="InterPro"/>
</dbReference>
<dbReference type="InterPro" id="IPR005791">
    <property type="entry name" value="SecD"/>
</dbReference>
<dbReference type="GO" id="GO:0065002">
    <property type="term" value="P:intracellular protein transmembrane transport"/>
    <property type="evidence" value="ECO:0007669"/>
    <property type="project" value="UniProtKB-UniRule"/>
</dbReference>
<evidence type="ECO:0000256" key="10">
    <source>
        <dbReference type="ARBA" id="ARBA00060856"/>
    </source>
</evidence>
<dbReference type="InterPro" id="IPR022646">
    <property type="entry name" value="SecD/SecF_CS"/>
</dbReference>
<evidence type="ECO:0000256" key="11">
    <source>
        <dbReference type="ARBA" id="ARBA00061053"/>
    </source>
</evidence>
<dbReference type="InterPro" id="IPR005665">
    <property type="entry name" value="SecF_bac"/>
</dbReference>
<accession>A0A3R9EWC4</accession>
<feature type="transmembrane region" description="Helical" evidence="12">
    <location>
        <begin position="597"/>
        <end position="618"/>
    </location>
</feature>
<dbReference type="PANTHER" id="PTHR30081">
    <property type="entry name" value="PROTEIN-EXPORT MEMBRANE PROTEIN SEC"/>
    <property type="match status" value="1"/>
</dbReference>
<feature type="transmembrane region" description="Helical" evidence="12">
    <location>
        <begin position="624"/>
        <end position="645"/>
    </location>
</feature>
<feature type="chain" id="PRO_5018790117" description="Multifunctional fusion protein" evidence="14">
    <location>
        <begin position="23"/>
        <end position="756"/>
    </location>
</feature>
<dbReference type="OrthoDB" id="9805019at2"/>
<dbReference type="InterPro" id="IPR022645">
    <property type="entry name" value="SecD/SecF_bac"/>
</dbReference>
<comment type="subunit">
    <text evidence="12">Forms a complex with SecF. Part of the essential Sec protein translocation apparatus which comprises SecA, SecYEG and auxiliary proteins SecDF. Other proteins may also be involved.</text>
</comment>
<comment type="function">
    <text evidence="9 12">Part of the Sec protein translocase complex. Interacts with the SecYEG preprotein conducting channel. SecDF uses the proton motive force (PMF) to complete protein translocation after the ATP-dependent function of SecA.</text>
</comment>
<comment type="subunit">
    <text evidence="13">Forms a complex with SecD. Part of the essential Sec protein translocation apparatus which comprises SecA, SecYEG and auxiliary proteins SecDF. Other proteins may also be involved.</text>
</comment>
<evidence type="ECO:0000256" key="7">
    <source>
        <dbReference type="ARBA" id="ARBA00023010"/>
    </source>
</evidence>
<dbReference type="FunFam" id="1.20.1640.10:FF:000004">
    <property type="entry name" value="Protein translocase subunit SecD"/>
    <property type="match status" value="1"/>
</dbReference>
<dbReference type="GO" id="GO:0005886">
    <property type="term" value="C:plasma membrane"/>
    <property type="evidence" value="ECO:0007669"/>
    <property type="project" value="UniProtKB-SubCell"/>
</dbReference>
<evidence type="ECO:0000256" key="6">
    <source>
        <dbReference type="ARBA" id="ARBA00022989"/>
    </source>
</evidence>
<keyword evidence="2 12" id="KW-0813">Transport</keyword>
<feature type="signal peptide" evidence="14">
    <location>
        <begin position="1"/>
        <end position="22"/>
    </location>
</feature>
<comment type="caution">
    <text evidence="17">The sequence shown here is derived from an EMBL/GenBank/DDBJ whole genome shotgun (WGS) entry which is preliminary data.</text>
</comment>
<comment type="caution">
    <text evidence="12">Lacks conserved residue(s) required for the propagation of feature annotation.</text>
</comment>
<feature type="transmembrane region" description="Helical" evidence="12">
    <location>
        <begin position="683"/>
        <end position="702"/>
    </location>
</feature>
<name>A0A3R9EWC4_9BACI</name>
<dbReference type="AlphaFoldDB" id="A0A3R9EWC4"/>
<dbReference type="Pfam" id="PF07549">
    <property type="entry name" value="Sec_GG"/>
    <property type="match status" value="1"/>
</dbReference>
<keyword evidence="5 12" id="KW-0653">Protein transport</keyword>
<dbReference type="Proteomes" id="UP000279911">
    <property type="component" value="Unassembled WGS sequence"/>
</dbReference>
<comment type="subcellular location">
    <subcellularLocation>
        <location evidence="1 12">Cell membrane</location>
        <topology evidence="1 12">Multi-pass membrane protein</topology>
    </subcellularLocation>
</comment>
<dbReference type="STRING" id="285983.UB32_15485"/>
<comment type="similarity">
    <text evidence="11">In the N-terminal section; belongs to the SecD/SecF family. SecD subfamily.</text>
</comment>
<dbReference type="GO" id="GO:0043952">
    <property type="term" value="P:protein transport by the Sec complex"/>
    <property type="evidence" value="ECO:0007669"/>
    <property type="project" value="UniProtKB-UniRule"/>
</dbReference>
<dbReference type="NCBIfam" id="TIGR00916">
    <property type="entry name" value="2A0604s01"/>
    <property type="match status" value="2"/>
</dbReference>
<evidence type="ECO:0000256" key="12">
    <source>
        <dbReference type="HAMAP-Rule" id="MF_01463"/>
    </source>
</evidence>
<comment type="similarity">
    <text evidence="12">Belongs to the SecD/SecF family. SecD subfamily.</text>
</comment>
<feature type="transmembrane region" description="Helical" evidence="12">
    <location>
        <begin position="285"/>
        <end position="302"/>
    </location>
</feature>
<dbReference type="HAMAP" id="MF_01464_B">
    <property type="entry name" value="SecF_B"/>
    <property type="match status" value="1"/>
</dbReference>
<evidence type="ECO:0000256" key="14">
    <source>
        <dbReference type="SAM" id="SignalP"/>
    </source>
</evidence>
<keyword evidence="4 12" id="KW-0812">Transmembrane</keyword>
<dbReference type="Gene3D" id="1.20.1640.10">
    <property type="entry name" value="Multidrug efflux transporter AcrB transmembrane domain"/>
    <property type="match status" value="2"/>
</dbReference>
<evidence type="ECO:0000256" key="8">
    <source>
        <dbReference type="ARBA" id="ARBA00023136"/>
    </source>
</evidence>
<feature type="transmembrane region" description="Helical" evidence="12">
    <location>
        <begin position="384"/>
        <end position="408"/>
    </location>
</feature>
<dbReference type="NCBIfam" id="NF009581">
    <property type="entry name" value="PRK13024.1-1"/>
    <property type="match status" value="1"/>
</dbReference>
<dbReference type="InterPro" id="IPR048634">
    <property type="entry name" value="SecD_SecF_C"/>
</dbReference>
<organism evidence="17 18">
    <name type="scientific">Mesobacillus subterraneus</name>
    <dbReference type="NCBI Taxonomy" id="285983"/>
    <lineage>
        <taxon>Bacteria</taxon>
        <taxon>Bacillati</taxon>
        <taxon>Bacillota</taxon>
        <taxon>Bacilli</taxon>
        <taxon>Bacillales</taxon>
        <taxon>Bacillaceae</taxon>
        <taxon>Mesobacillus</taxon>
    </lineage>
</organism>
<dbReference type="PRINTS" id="PR01755">
    <property type="entry name" value="SECFTRNLCASE"/>
</dbReference>
<keyword evidence="8 12" id="KW-0472">Membrane</keyword>
<feature type="domain" description="Protein export membrane protein SecD/SecF C-terminal" evidence="15">
    <location>
        <begin position="245"/>
        <end position="406"/>
    </location>
</feature>
<feature type="transmembrane region" description="Helical" evidence="12">
    <location>
        <begin position="708"/>
        <end position="730"/>
    </location>
</feature>
<feature type="domain" description="Protein export membrane protein SecD/SecF C-terminal" evidence="15">
    <location>
        <begin position="554"/>
        <end position="732"/>
    </location>
</feature>
<evidence type="ECO:0000256" key="4">
    <source>
        <dbReference type="ARBA" id="ARBA00022692"/>
    </source>
</evidence>
<evidence type="ECO:0000256" key="9">
    <source>
        <dbReference type="ARBA" id="ARBA00059018"/>
    </source>
</evidence>
<feature type="transmembrane region" description="Helical" evidence="12">
    <location>
        <begin position="573"/>
        <end position="590"/>
    </location>
</feature>
<evidence type="ECO:0000256" key="1">
    <source>
        <dbReference type="ARBA" id="ARBA00004651"/>
    </source>
</evidence>
<protein>
    <recommendedName>
        <fullName evidence="12 13">Multifunctional fusion protein</fullName>
    </recommendedName>
    <domain>
        <recommendedName>
            <fullName evidence="12">Protein translocase subunit SecD</fullName>
        </recommendedName>
    </domain>
    <domain>
        <recommendedName>
            <fullName evidence="13">Protein-export membrane protein SecF</fullName>
        </recommendedName>
    </domain>
</protein>
<dbReference type="Pfam" id="PF02355">
    <property type="entry name" value="SecD_SecF_C"/>
    <property type="match status" value="2"/>
</dbReference>
<dbReference type="GO" id="GO:0006605">
    <property type="term" value="P:protein targeting"/>
    <property type="evidence" value="ECO:0007669"/>
    <property type="project" value="UniProtKB-UniRule"/>
</dbReference>
<dbReference type="NCBIfam" id="TIGR00966">
    <property type="entry name" value="transloc_SecF"/>
    <property type="match status" value="1"/>
</dbReference>
<dbReference type="EMBL" id="RSFW01000025">
    <property type="protein sequence ID" value="RSD24087.1"/>
    <property type="molecule type" value="Genomic_DNA"/>
</dbReference>
<comment type="similarity">
    <text evidence="10">In the C-terminal section; belongs to the SecD/SecF family. SecF subfamily.</text>
</comment>
<evidence type="ECO:0000259" key="16">
    <source>
        <dbReference type="Pfam" id="PF21760"/>
    </source>
</evidence>
<evidence type="ECO:0000259" key="15">
    <source>
        <dbReference type="Pfam" id="PF02355"/>
    </source>
</evidence>
<reference evidence="18" key="1">
    <citation type="submission" date="2018-12" db="EMBL/GenBank/DDBJ databases">
        <title>Bacillus chawlae sp. nov., Bacillus glennii sp. nov., and Bacillus saganii sp. nov. Isolated from the Vehicle Assembly Building at Kennedy Space Center where the Viking Spacecraft were Assembled.</title>
        <authorList>
            <person name="Seuylemezian A."/>
            <person name="Vaishampayan P."/>
        </authorList>
    </citation>
    <scope>NUCLEOTIDE SEQUENCE [LARGE SCALE GENOMIC DNA]</scope>
    <source>
        <strain evidence="18">DSM 13966</strain>
    </source>
</reference>
<dbReference type="FunFam" id="1.20.1640.10:FF:000024">
    <property type="entry name" value="Multifunctional fusion protein"/>
    <property type="match status" value="1"/>
</dbReference>
<dbReference type="Gene3D" id="3.30.70.3220">
    <property type="match status" value="1"/>
</dbReference>
<dbReference type="PANTHER" id="PTHR30081:SF1">
    <property type="entry name" value="PROTEIN TRANSLOCASE SUBUNIT SECD"/>
    <property type="match status" value="1"/>
</dbReference>
<dbReference type="HAMAP" id="MF_01463_B">
    <property type="entry name" value="SecD_B"/>
    <property type="match status" value="1"/>
</dbReference>
<keyword evidence="6 12" id="KW-1133">Transmembrane helix</keyword>
<feature type="transmembrane region" description="Helical" evidence="12">
    <location>
        <begin position="262"/>
        <end position="280"/>
    </location>
</feature>
<proteinExistence type="inferred from homology"/>
<dbReference type="InterPro" id="IPR048631">
    <property type="entry name" value="SecD_1st"/>
</dbReference>
<gene>
    <name evidence="17" type="primary">secDF</name>
    <name evidence="12" type="synonym">secD</name>
    <name evidence="13" type="synonym">secF</name>
    <name evidence="17" type="ORF">EJA10_19525</name>
</gene>
<feature type="domain" description="Protein translocase subunit SecDF P1" evidence="16">
    <location>
        <begin position="66"/>
        <end position="123"/>
    </location>
</feature>
<dbReference type="InterPro" id="IPR055344">
    <property type="entry name" value="SecD_SecF_C_bact"/>
</dbReference>
<feature type="transmembrane region" description="Helical" evidence="12">
    <location>
        <begin position="356"/>
        <end position="378"/>
    </location>
</feature>
<feature type="transmembrane region" description="Helical" evidence="12">
    <location>
        <begin position="459"/>
        <end position="477"/>
    </location>
</feature>
<keyword evidence="7 12" id="KW-0811">Translocation</keyword>
<dbReference type="RefSeq" id="WP_125481710.1">
    <property type="nucleotide sequence ID" value="NZ_RSFW01000025.1"/>
</dbReference>
<evidence type="ECO:0000313" key="17">
    <source>
        <dbReference type="EMBL" id="RSD24087.1"/>
    </source>
</evidence>
<evidence type="ECO:0000256" key="3">
    <source>
        <dbReference type="ARBA" id="ARBA00022475"/>
    </source>
</evidence>
<keyword evidence="14" id="KW-0732">Signal</keyword>
<sequence length="756" mass="83227">MVKRSRIVAFFLLILLIGSAMGATTQNILKDIKLGLDLQGGFEVLYEVTPLNGEKGDKVDRETLTSTAKALERRVNVLGVSEPNIQIEGDNRIRVQLAGVKDQNKAREILSTEAHLSFRDVNDRIMMDGGDLEENGAKQSFDQQNKPSISITLKNGDEFGKITKEIRDMYPENQLIIWLDFEEGVDSYKEERMKPEPKFLSNPNVDQVLNQKNVEITGNFTIEEAQQLASLLNAGSLPVQLDETYSTSVGAKFGEQALNETIFAGIIGVLAVFVFMLVLYRLPGLVAVITLSIYIYLILLIFDWMNGVLTLPGIAALILGVGMAVDANIITYERIKEELKVGRNIRAAFDAGSKGSLSTIFDANLTTLLAAIVLFSYGTSSVKGFATMLIISILASFITAVFGARLFLGLLVSSGLFKNKPGLFGVKQSEVHDISEGLDSLDLKTKFDRFDFIASRKKFFTASAIMVGIGLIALLVFRLNLGIDFASGTRVEILSDSKLTTAQVKEELAKVDLQTNDIVISGENSEIGVARFKGVLTKDEISTLKTHFKEVFGAEPNVGTVSPTIGKELAKNAMIAVAIASLGIIIYVTIRFEIYMALAAIIALLHDAFFIIVLFSITRLEVDITFIAAVLTIVGYSINDTIVTFDRMRENMVKKKRLKTPEDIAEVVNTALRQTLGRSVNTILTVVITVMALLIFGSTSIWNFSFALLIGLIAGTYSSIFIAAQLWYVWKNNELKKKGTIKTYKEKKVYSDEPQV</sequence>
<feature type="transmembrane region" description="Helical" evidence="12">
    <location>
        <begin position="314"/>
        <end position="335"/>
    </location>
</feature>
<evidence type="ECO:0000313" key="18">
    <source>
        <dbReference type="Proteomes" id="UP000279911"/>
    </source>
</evidence>
<dbReference type="Pfam" id="PF21760">
    <property type="entry name" value="SecD_1st"/>
    <property type="match status" value="1"/>
</dbReference>
<comment type="similarity">
    <text evidence="13">Belongs to the SecD/SecF family. SecF subfamily.</text>
</comment>
<evidence type="ECO:0000256" key="2">
    <source>
        <dbReference type="ARBA" id="ARBA00022448"/>
    </source>
</evidence>
<keyword evidence="3 12" id="KW-1003">Cell membrane</keyword>
<evidence type="ECO:0000256" key="13">
    <source>
        <dbReference type="HAMAP-Rule" id="MF_01464"/>
    </source>
</evidence>
<dbReference type="NCBIfam" id="TIGR01129">
    <property type="entry name" value="secD"/>
    <property type="match status" value="1"/>
</dbReference>
<evidence type="ECO:0000256" key="5">
    <source>
        <dbReference type="ARBA" id="ARBA00022927"/>
    </source>
</evidence>
<dbReference type="SUPFAM" id="SSF82866">
    <property type="entry name" value="Multidrug efflux transporter AcrB transmembrane domain"/>
    <property type="match status" value="2"/>
</dbReference>